<dbReference type="InterPro" id="IPR004474">
    <property type="entry name" value="LytR_CpsA_psr"/>
</dbReference>
<protein>
    <submittedName>
        <fullName evidence="3">LytR family transcriptional regulator</fullName>
    </submittedName>
</protein>
<accession>A0A410QEE1</accession>
<feature type="domain" description="Cell envelope-related transcriptional attenuator" evidence="2">
    <location>
        <begin position="72"/>
        <end position="222"/>
    </location>
</feature>
<dbReference type="Proteomes" id="UP000287969">
    <property type="component" value="Chromosome"/>
</dbReference>
<dbReference type="PANTHER" id="PTHR33392">
    <property type="entry name" value="POLYISOPRENYL-TEICHOIC ACID--PEPTIDOGLYCAN TEICHOIC ACID TRANSFERASE TAGU"/>
    <property type="match status" value="1"/>
</dbReference>
<evidence type="ECO:0000313" key="4">
    <source>
        <dbReference type="Proteomes" id="UP000287969"/>
    </source>
</evidence>
<dbReference type="PANTHER" id="PTHR33392:SF6">
    <property type="entry name" value="POLYISOPRENYL-TEICHOIC ACID--PEPTIDOGLYCAN TEICHOIC ACID TRANSFERASE TAGU"/>
    <property type="match status" value="1"/>
</dbReference>
<dbReference type="AlphaFoldDB" id="A0A410QEE1"/>
<evidence type="ECO:0000256" key="1">
    <source>
        <dbReference type="ARBA" id="ARBA00006068"/>
    </source>
</evidence>
<dbReference type="InterPro" id="IPR050922">
    <property type="entry name" value="LytR/CpsA/Psr_CW_biosynth"/>
</dbReference>
<dbReference type="KEGG" id="spoa:EQM13_11655"/>
<reference evidence="4" key="1">
    <citation type="submission" date="2019-01" db="EMBL/GenBank/DDBJ databases">
        <title>Draft genomes of a novel of Sporanaerobacter strains.</title>
        <authorList>
            <person name="Ma S."/>
        </authorList>
    </citation>
    <scope>NUCLEOTIDE SEQUENCE [LARGE SCALE GENOMIC DNA]</scope>
    <source>
        <strain evidence="4">NJN-17</strain>
    </source>
</reference>
<keyword evidence="4" id="KW-1185">Reference proteome</keyword>
<comment type="similarity">
    <text evidence="1">Belongs to the LytR/CpsA/Psr (LCP) family.</text>
</comment>
<dbReference type="Pfam" id="PF03816">
    <property type="entry name" value="LytR_cpsA_psr"/>
    <property type="match status" value="1"/>
</dbReference>
<evidence type="ECO:0000259" key="2">
    <source>
        <dbReference type="Pfam" id="PF03816"/>
    </source>
</evidence>
<organism evidence="3 4">
    <name type="scientific">Acidilutibacter cellobiosedens</name>
    <dbReference type="NCBI Taxonomy" id="2507161"/>
    <lineage>
        <taxon>Bacteria</taxon>
        <taxon>Bacillati</taxon>
        <taxon>Bacillota</taxon>
        <taxon>Tissierellia</taxon>
        <taxon>Tissierellales</taxon>
        <taxon>Acidilutibacteraceae</taxon>
        <taxon>Acidilutibacter</taxon>
    </lineage>
</organism>
<dbReference type="NCBIfam" id="TIGR00350">
    <property type="entry name" value="lytR_cpsA_psr"/>
    <property type="match status" value="1"/>
</dbReference>
<dbReference type="Gene3D" id="3.40.630.190">
    <property type="entry name" value="LCP protein"/>
    <property type="match status" value="1"/>
</dbReference>
<proteinExistence type="inferred from homology"/>
<sequence>MKKKFLRTFLVSFLAFVLIYSGAIYYWINFKKDGNDENGGNFLTRLADDQDELTFLLLGIDSKDITKRDKERSDTMMLCKVDKSSGQVSILSIPRDSRVVIRGRKNEEKINHAHAYGGPELSVKTVRDLLGIDLDYYVRVDYKLVKDVVELIGGVEMNVPMDMNYDDPTADPPLHIHLKEGNQVLDGDKAMEFLRYRKGYKDQDLGRIKAQQEFVKAAISQALKPSNITKVPGMIKSYYSNVDTNIPFDLLTKFALKFNKIDVDNIQTATLQGEPKTIDGVSYYVLYKEENEDIVNNMFLEHKTVENQSEDLTEPN</sequence>
<name>A0A410QEE1_9FIRM</name>
<dbReference type="OrthoDB" id="305468at2"/>
<evidence type="ECO:0000313" key="3">
    <source>
        <dbReference type="EMBL" id="QAT62198.1"/>
    </source>
</evidence>
<gene>
    <name evidence="3" type="ORF">EQM13_11655</name>
</gene>
<dbReference type="RefSeq" id="WP_071138961.1">
    <property type="nucleotide sequence ID" value="NZ_CP035282.1"/>
</dbReference>
<dbReference type="EMBL" id="CP035282">
    <property type="protein sequence ID" value="QAT62198.1"/>
    <property type="molecule type" value="Genomic_DNA"/>
</dbReference>